<dbReference type="InterPro" id="IPR029033">
    <property type="entry name" value="His_PPase_superfam"/>
</dbReference>
<dbReference type="InterPro" id="IPR051021">
    <property type="entry name" value="Mito_Ser/Thr_phosphatase"/>
</dbReference>
<dbReference type="GO" id="GO:0005737">
    <property type="term" value="C:cytoplasm"/>
    <property type="evidence" value="ECO:0007669"/>
    <property type="project" value="InterPro"/>
</dbReference>
<dbReference type="RefSeq" id="WP_073074487.1">
    <property type="nucleotide sequence ID" value="NZ_MPPI01000038.1"/>
</dbReference>
<evidence type="ECO:0000256" key="1">
    <source>
        <dbReference type="ARBA" id="ARBA00022801"/>
    </source>
</evidence>
<dbReference type="Gene3D" id="3.40.50.1240">
    <property type="entry name" value="Phosphoglycerate mutase-like"/>
    <property type="match status" value="1"/>
</dbReference>
<protein>
    <submittedName>
        <fullName evidence="3">Phosphohistidine phosphatase SixA</fullName>
    </submittedName>
</protein>
<evidence type="ECO:0000313" key="4">
    <source>
        <dbReference type="Proteomes" id="UP000238634"/>
    </source>
</evidence>
<dbReference type="Proteomes" id="UP000238634">
    <property type="component" value="Unassembled WGS sequence"/>
</dbReference>
<dbReference type="OrthoDB" id="194934at2"/>
<dbReference type="GO" id="GO:0101006">
    <property type="term" value="F:protein histidine phosphatase activity"/>
    <property type="evidence" value="ECO:0007669"/>
    <property type="project" value="InterPro"/>
</dbReference>
<dbReference type="InterPro" id="IPR013078">
    <property type="entry name" value="His_Pase_superF_clade-1"/>
</dbReference>
<dbReference type="CDD" id="cd07067">
    <property type="entry name" value="HP_PGM_like"/>
    <property type="match status" value="1"/>
</dbReference>
<dbReference type="Pfam" id="PF00300">
    <property type="entry name" value="His_Phos_1"/>
    <property type="match status" value="1"/>
</dbReference>
<dbReference type="STRING" id="1920490.GCA_001895925_02039"/>
<dbReference type="SMART" id="SM00855">
    <property type="entry name" value="PGAM"/>
    <property type="match status" value="1"/>
</dbReference>
<dbReference type="SUPFAM" id="SSF53254">
    <property type="entry name" value="Phosphoglycerate mutase-like"/>
    <property type="match status" value="1"/>
</dbReference>
<dbReference type="PANTHER" id="PTHR20935:SF0">
    <property type="entry name" value="SERINE_THREONINE-PROTEIN PHOSPHATASE PGAM5, MITOCHONDRIAL"/>
    <property type="match status" value="1"/>
</dbReference>
<dbReference type="EMBL" id="PVWG01000035">
    <property type="protein sequence ID" value="PSB16919.1"/>
    <property type="molecule type" value="Genomic_DNA"/>
</dbReference>
<evidence type="ECO:0000313" key="3">
    <source>
        <dbReference type="EMBL" id="PSB16919.1"/>
    </source>
</evidence>
<gene>
    <name evidence="3" type="primary">sixA</name>
    <name evidence="3" type="ORF">C7B65_20300</name>
</gene>
<sequence>MSTFNLYLIRHGLAGQHGDYENDRERPLTEEGKRKTRQIAKRLSELDLQFDLILTSPLVRAEQTAEILQEVGLSKHLKEAAYLAPGGNIQTWIDWLEDWKASEKSLALVGHEPDLSTWAETLIWGNAQGKLILKKAGAIGLTLPLSGSPIAHSQLFWLTPPRFFTA</sequence>
<reference evidence="3 4" key="1">
    <citation type="submission" date="2018-02" db="EMBL/GenBank/DDBJ databases">
        <authorList>
            <person name="Cohen D.B."/>
            <person name="Kent A.D."/>
        </authorList>
    </citation>
    <scope>NUCLEOTIDE SEQUENCE [LARGE SCALE GENOMIC DNA]</scope>
    <source>
        <strain evidence="3 4">ULC007</strain>
    </source>
</reference>
<dbReference type="NCBIfam" id="TIGR00249">
    <property type="entry name" value="sixA"/>
    <property type="match status" value="1"/>
</dbReference>
<organism evidence="3 4">
    <name type="scientific">Phormidesmis priestleyi ULC007</name>
    <dbReference type="NCBI Taxonomy" id="1920490"/>
    <lineage>
        <taxon>Bacteria</taxon>
        <taxon>Bacillati</taxon>
        <taxon>Cyanobacteriota</taxon>
        <taxon>Cyanophyceae</taxon>
        <taxon>Leptolyngbyales</taxon>
        <taxon>Leptolyngbyaceae</taxon>
        <taxon>Phormidesmis</taxon>
    </lineage>
</organism>
<dbReference type="InterPro" id="IPR004449">
    <property type="entry name" value="SixA"/>
</dbReference>
<name>A0A2T1D8T6_9CYAN</name>
<accession>A0A2T1D8T6</accession>
<evidence type="ECO:0000256" key="2">
    <source>
        <dbReference type="PIRSR" id="PIRSR613078-2"/>
    </source>
</evidence>
<dbReference type="AlphaFoldDB" id="A0A2T1D8T6"/>
<proteinExistence type="predicted"/>
<keyword evidence="4" id="KW-1185">Reference proteome</keyword>
<dbReference type="PANTHER" id="PTHR20935">
    <property type="entry name" value="PHOSPHOGLYCERATE MUTASE-RELATED"/>
    <property type="match status" value="1"/>
</dbReference>
<reference evidence="3 4" key="2">
    <citation type="submission" date="2018-03" db="EMBL/GenBank/DDBJ databases">
        <title>The ancient ancestry and fast evolution of plastids.</title>
        <authorList>
            <person name="Moore K.R."/>
            <person name="Magnabosco C."/>
            <person name="Momper L."/>
            <person name="Gold D.A."/>
            <person name="Bosak T."/>
            <person name="Fournier G.P."/>
        </authorList>
    </citation>
    <scope>NUCLEOTIDE SEQUENCE [LARGE SCALE GENOMIC DNA]</scope>
    <source>
        <strain evidence="3 4">ULC007</strain>
    </source>
</reference>
<feature type="binding site" evidence="2">
    <location>
        <position position="60"/>
    </location>
    <ligand>
        <name>substrate</name>
    </ligand>
</feature>
<comment type="caution">
    <text evidence="3">The sequence shown here is derived from an EMBL/GenBank/DDBJ whole genome shotgun (WGS) entry which is preliminary data.</text>
</comment>
<keyword evidence="1" id="KW-0378">Hydrolase</keyword>